<proteinExistence type="inferred from homology"/>
<feature type="compositionally biased region" description="Acidic residues" evidence="6">
    <location>
        <begin position="1324"/>
        <end position="1341"/>
    </location>
</feature>
<organism evidence="7 8">
    <name type="scientific">Batrachochytrium salamandrivorans</name>
    <dbReference type="NCBI Taxonomy" id="1357716"/>
    <lineage>
        <taxon>Eukaryota</taxon>
        <taxon>Fungi</taxon>
        <taxon>Fungi incertae sedis</taxon>
        <taxon>Chytridiomycota</taxon>
        <taxon>Chytridiomycota incertae sedis</taxon>
        <taxon>Chytridiomycetes</taxon>
        <taxon>Rhizophydiales</taxon>
        <taxon>Rhizophydiales incertae sedis</taxon>
        <taxon>Batrachochytrium</taxon>
    </lineage>
</organism>
<evidence type="ECO:0008006" key="9">
    <source>
        <dbReference type="Google" id="ProtNLM"/>
    </source>
</evidence>
<evidence type="ECO:0000256" key="5">
    <source>
        <dbReference type="ARBA" id="ARBA00093456"/>
    </source>
</evidence>
<feature type="compositionally biased region" description="Polar residues" evidence="6">
    <location>
        <begin position="1597"/>
        <end position="1607"/>
    </location>
</feature>
<feature type="region of interest" description="Disordered" evidence="6">
    <location>
        <begin position="1597"/>
        <end position="1622"/>
    </location>
</feature>
<feature type="compositionally biased region" description="Polar residues" evidence="6">
    <location>
        <begin position="1440"/>
        <end position="1449"/>
    </location>
</feature>
<name>A0ABQ8EY18_9FUNG</name>
<keyword evidence="2" id="KW-1017">Isopeptide bond</keyword>
<feature type="compositionally biased region" description="Basic and acidic residues" evidence="6">
    <location>
        <begin position="1707"/>
        <end position="1718"/>
    </location>
</feature>
<dbReference type="EMBL" id="JAFCIX010000496">
    <property type="protein sequence ID" value="KAH6588637.1"/>
    <property type="molecule type" value="Genomic_DNA"/>
</dbReference>
<protein>
    <recommendedName>
        <fullName evidence="9">Fanconi anemia group D2 protein</fullName>
    </recommendedName>
</protein>
<keyword evidence="3" id="KW-0832">Ubl conjugation</keyword>
<keyword evidence="4" id="KW-0539">Nucleus</keyword>
<feature type="region of interest" description="Disordered" evidence="6">
    <location>
        <begin position="1321"/>
        <end position="1341"/>
    </location>
</feature>
<evidence type="ECO:0000313" key="7">
    <source>
        <dbReference type="EMBL" id="KAH6588637.1"/>
    </source>
</evidence>
<reference evidence="7 8" key="1">
    <citation type="submission" date="2021-02" db="EMBL/GenBank/DDBJ databases">
        <title>Variation within the Batrachochytrium salamandrivorans European outbreak.</title>
        <authorList>
            <person name="Kelly M."/>
            <person name="Pasmans F."/>
            <person name="Shea T.P."/>
            <person name="Munoz J.F."/>
            <person name="Carranza S."/>
            <person name="Cuomo C.A."/>
            <person name="Martel A."/>
        </authorList>
    </citation>
    <scope>NUCLEOTIDE SEQUENCE [LARGE SCALE GENOMIC DNA]</scope>
    <source>
        <strain evidence="7 8">AMFP18/2</strain>
    </source>
</reference>
<accession>A0ABQ8EY18</accession>
<evidence type="ECO:0000256" key="6">
    <source>
        <dbReference type="SAM" id="MobiDB-lite"/>
    </source>
</evidence>
<evidence type="ECO:0000256" key="4">
    <source>
        <dbReference type="ARBA" id="ARBA00023242"/>
    </source>
</evidence>
<evidence type="ECO:0000256" key="2">
    <source>
        <dbReference type="ARBA" id="ARBA00022499"/>
    </source>
</evidence>
<dbReference type="Proteomes" id="UP001648503">
    <property type="component" value="Unassembled WGS sequence"/>
</dbReference>
<evidence type="ECO:0000256" key="3">
    <source>
        <dbReference type="ARBA" id="ARBA00022843"/>
    </source>
</evidence>
<evidence type="ECO:0000256" key="1">
    <source>
        <dbReference type="ARBA" id="ARBA00004123"/>
    </source>
</evidence>
<comment type="caution">
    <text evidence="7">The sequence shown here is derived from an EMBL/GenBank/DDBJ whole genome shotgun (WGS) entry which is preliminary data.</text>
</comment>
<gene>
    <name evidence="7" type="ORF">BASA50_010598</name>
</gene>
<keyword evidence="8" id="KW-1185">Reference proteome</keyword>
<comment type="subcellular location">
    <subcellularLocation>
        <location evidence="1">Nucleus</location>
    </subcellularLocation>
</comment>
<dbReference type="PANTHER" id="PTHR32086:SF0">
    <property type="entry name" value="FANCONI ANEMIA GROUP D2 PROTEIN"/>
    <property type="match status" value="1"/>
</dbReference>
<dbReference type="PANTHER" id="PTHR32086">
    <property type="entry name" value="FANCONI ANEMIA GROUP D2 PROTEIN"/>
    <property type="match status" value="1"/>
</dbReference>
<comment type="similarity">
    <text evidence="5">Belongs to the Fanconi anemia protein FANCD2 family.</text>
</comment>
<feature type="compositionally biased region" description="Polar residues" evidence="6">
    <location>
        <begin position="1386"/>
        <end position="1401"/>
    </location>
</feature>
<dbReference type="InterPro" id="IPR029448">
    <property type="entry name" value="FANCD2"/>
</dbReference>
<feature type="region of interest" description="Disordered" evidence="6">
    <location>
        <begin position="1368"/>
        <end position="1518"/>
    </location>
</feature>
<dbReference type="Pfam" id="PF14631">
    <property type="entry name" value="FancD2"/>
    <property type="match status" value="2"/>
</dbReference>
<sequence length="1799" mass="198927">MPAYLRTPASVSSPFVQAVQTAGLVRNSDDGVWTLGSAAASTTPTTAYAFADRLSVCVKTYTSAEMDQFLGGFAALMDTPSLLMEMLSPVRQHIHPSSIATSESTMGTLQQSTLIRMLLNIHTLQPFISQLLLEKLAEFSVQDMDLDGRNLPKLLIRQLSWLDLIVKPTELADKIIELIPVLSGVIQAELISSLPEIIVDSENQRVSLYLIELMAQTPELTHTILDTLTSLSMDDCSLVALRDACIDKLDSADLDTLPVIICFLLNMIALESAPMVIQQIRSHLNMNLIAQDLKKEALDIEQKRSKGKKEHRSPQALILESIRTSFQTRPFLLDAWIRVILDADSSNLFRSFDLLVIITIYSLSISHRKRAQLLIKKKALSGDLLPSIVKRTISGHGSSIPSYFLSILGLGDYMMSTGLECCHDLCIELFISLFQTSDVSGRQHVIGSLATHIGTGLISFFSRISLSVLLELSSTEPQNVIPFSIFIKSILDHLDKLSVSNVRRFFEVLSNLAVVSDSESFDVDSSKLLAVTESSILSNLHIVIRKYLGSTNRIFKHIGVLGSAVLIQKLAEKESMTAHTLSQAQRIFETTVVSCRRSMSCLSIVFDELAFLVSQKKLHLDFVFWLRELVNDGFLDIFVLSDDEMRLTSDRVNEFALDNPRFAVPFDKWMELENCEGGINIYPLALRLARDYPYDADNAQCTRGLMDLSHEKCVIIVLCSQFKLWQACETATTNMSDSLVNAMLVSGLAMFQIKDIAEINVEFDMTARYALCTALFQALNLFREIINCFGSVSEKSTARLCLSRLRQILQMEKFLHTLLASLTGWIPPALLEEAVDSGSCSTASSEIVYVSASTLAIMEHSTKSLRPLMRELDMEVFSLLSHLDDTADGGMDFNELEFLLIDLMNKVEFHFVQKDRAGFRKTFHIRSDMELISRMSSRKVFSKLVLILPGICKALENTGKEIRSRIADEDSALGVVDQPMLNCFELLMRFFSTLLKWPSLKDPVLWDDQMSFLEVLSSRALIQENSATRATQDQLVGGAFDYISRFEKCLLTGEAAAGLLRVLAALHSIAPLSEITERKLRYLSNVFINQYWKDKLSMKPETLLYLIQQHISMATDPLSVAEDYFIRAFKAIADRDEDVLVDFPLLTRTTFLPFFKAAFSGLCQQVSLFSGKAHQKEGESEVIISRFSICFSAAISLVRQFEQPQLISVILKKSRVFLLAFIKRALPVLTREFKKCKEDIIHILRSVQTGTRILQSVCSETKVSKDNSLAASVPPLRKVLELFLYEVKKLLADNNSLQAFSIGNLKHRDISGGLISSQIPTLVESEDDTGEEKENDSIEENEEDILEAELAAEHSKLKASKKKLKIKSVKNTDTTHPPELDPGSKALSTGGQEKQQVNNGGDTAVTVVLPKKRRLSKLPTNNPIALPPVETEGSLEGGPSTDNASNARQLSEDVVTDEISDTNAHSSQKKPTKKQRMLSIAVPRKQVAQSRTLYPPHPHGRRIADNGIVGSEGEDDNAEVDLFGEPGVVPLDSSVEASSPIAAAGEHYAGQDAIACTNTVATAPQPLRRIGLARRKLMTAQPATTTDPLFISGAPSNRSGSFQSETHAFSDPCAHPSQSQTKLGTISEPLQPRTRRLGLGRRSDVQHMNGQPFVLSQSLPQQLLSQSVSEGRDQDEFGDGTIVTAAAASFPSDDSEQNDKCDVADLTRSEAGFDRDPGVGKVGKKAKRQDTATVSRTVRGSKRRAMIVESESEKSEGEESDDTDLDGFIVNSDSGEEESAATPSLSDDSDDDMDEDSDI</sequence>
<feature type="compositionally biased region" description="Basic residues" evidence="6">
    <location>
        <begin position="1467"/>
        <end position="1476"/>
    </location>
</feature>
<evidence type="ECO:0000313" key="8">
    <source>
        <dbReference type="Proteomes" id="UP001648503"/>
    </source>
</evidence>
<feature type="region of interest" description="Disordered" evidence="6">
    <location>
        <begin position="1707"/>
        <end position="1799"/>
    </location>
</feature>
<feature type="compositionally biased region" description="Acidic residues" evidence="6">
    <location>
        <begin position="1787"/>
        <end position="1799"/>
    </location>
</feature>